<dbReference type="GeneID" id="65344860"/>
<keyword evidence="2" id="KW-1185">Reference proteome</keyword>
<protein>
    <recommendedName>
        <fullName evidence="3">HicB family protein</fullName>
    </recommendedName>
</protein>
<sequence>MNDTKESRLAALHTQACATLEAQLRATTTLASSEVQHAVPLLVRALGPAMATIQHDLVLEMIEELNGSGITSGLYVKTTSDGQELAVEHPSVLMPDADDGTNVRITLRLPGNIRDAINAEIADSATSLNSWLVAAAREKLARQQTDHRSKHKVTGWSIS</sequence>
<dbReference type="AlphaFoldDB" id="A0A1H2LIH3"/>
<gene>
    <name evidence="1" type="ORF">SAMN04489737_1127</name>
</gene>
<dbReference type="OrthoDB" id="5193907at2"/>
<reference evidence="2" key="1">
    <citation type="submission" date="2016-10" db="EMBL/GenBank/DDBJ databases">
        <authorList>
            <person name="Varghese N."/>
            <person name="Submissions S."/>
        </authorList>
    </citation>
    <scope>NUCLEOTIDE SEQUENCE [LARGE SCALE GENOMIC DNA]</scope>
    <source>
        <strain evidence="2">DSM 10002</strain>
    </source>
</reference>
<dbReference type="Proteomes" id="UP000214355">
    <property type="component" value="Chromosome I"/>
</dbReference>
<accession>A0A1H2LIH3</accession>
<dbReference type="STRING" id="131112.SAMN04489737_1127"/>
<evidence type="ECO:0008006" key="3">
    <source>
        <dbReference type="Google" id="ProtNLM"/>
    </source>
</evidence>
<organism evidence="1 2">
    <name type="scientific">Arcanobacterium phocae</name>
    <dbReference type="NCBI Taxonomy" id="131112"/>
    <lineage>
        <taxon>Bacteria</taxon>
        <taxon>Bacillati</taxon>
        <taxon>Actinomycetota</taxon>
        <taxon>Actinomycetes</taxon>
        <taxon>Actinomycetales</taxon>
        <taxon>Actinomycetaceae</taxon>
        <taxon>Arcanobacterium</taxon>
    </lineage>
</organism>
<dbReference type="RefSeq" id="WP_091280860.1">
    <property type="nucleotide sequence ID" value="NZ_LT629804.1"/>
</dbReference>
<proteinExistence type="predicted"/>
<dbReference type="EMBL" id="LT629804">
    <property type="protein sequence ID" value="SDU80196.1"/>
    <property type="molecule type" value="Genomic_DNA"/>
</dbReference>
<name>A0A1H2LIH3_9ACTO</name>
<evidence type="ECO:0000313" key="1">
    <source>
        <dbReference type="EMBL" id="SDU80196.1"/>
    </source>
</evidence>
<evidence type="ECO:0000313" key="2">
    <source>
        <dbReference type="Proteomes" id="UP000214355"/>
    </source>
</evidence>